<proteinExistence type="inferred from homology"/>
<dbReference type="SUPFAM" id="SSF56349">
    <property type="entry name" value="DNA breaking-rejoining enzymes"/>
    <property type="match status" value="1"/>
</dbReference>
<sequence>MKLLLGRIFSVSIKYVYQRGNTYYYQRKLPKDLLHRYHSATHVKVNLKTSDPGLIAKRVRELNRQYESTWAALRGNPELKPYSVREAAVKMLAEYGLKPQPADNDEHAFDLLIRVFERKHEAYAQGDEELYRSVEPEEFLDPVELEALRLLNEEPKFRLSDALRVYLDGHKNKDKKKFRADTERVWGRLIALVGDKELEEVGRVDAKEFVTRGIAEGVKTTTIGRYISILRAIFNVAIVEREITKKNPFLSLRIPGLGEDSKAREPFDNDQLITLIQECKKEDDDIRWLLALQIDLGCRIAEAAGLTLEDLHLNAPIPYVSIRPHPWRTLKTKSSKRNVPLVGVSLWAAQRIIQTAQPGQTHAFPRYTDKSECKATHASNTLNKWIESRLGVKKTTHEFRHTIRDRLRNVGAPKDIQDAVGGWGKEDIGDKYGLGYGLQQLRGWLDKIVLGGFK</sequence>
<gene>
    <name evidence="6" type="ORF">SAMN05216404_1107</name>
</gene>
<dbReference type="PANTHER" id="PTHR30629">
    <property type="entry name" value="PROPHAGE INTEGRASE"/>
    <property type="match status" value="1"/>
</dbReference>
<dbReference type="Gene3D" id="1.10.150.130">
    <property type="match status" value="1"/>
</dbReference>
<organism evidence="6 7">
    <name type="scientific">Nitrosospira multiformis</name>
    <dbReference type="NCBI Taxonomy" id="1231"/>
    <lineage>
        <taxon>Bacteria</taxon>
        <taxon>Pseudomonadati</taxon>
        <taxon>Pseudomonadota</taxon>
        <taxon>Betaproteobacteria</taxon>
        <taxon>Nitrosomonadales</taxon>
        <taxon>Nitrosomonadaceae</taxon>
        <taxon>Nitrosospira</taxon>
    </lineage>
</organism>
<evidence type="ECO:0000313" key="6">
    <source>
        <dbReference type="EMBL" id="SEO01053.1"/>
    </source>
</evidence>
<dbReference type="Pfam" id="PF20172">
    <property type="entry name" value="DUF6538"/>
    <property type="match status" value="1"/>
</dbReference>
<accession>A0A1H8L7G5</accession>
<keyword evidence="4" id="KW-0233">DNA recombination</keyword>
<evidence type="ECO:0000256" key="1">
    <source>
        <dbReference type="ARBA" id="ARBA00008857"/>
    </source>
</evidence>
<dbReference type="AlphaFoldDB" id="A0A1H8L7G5"/>
<dbReference type="GO" id="GO:0003677">
    <property type="term" value="F:DNA binding"/>
    <property type="evidence" value="ECO:0007669"/>
    <property type="project" value="UniProtKB-KW"/>
</dbReference>
<dbReference type="InterPro" id="IPR002104">
    <property type="entry name" value="Integrase_catalytic"/>
</dbReference>
<dbReference type="InterPro" id="IPR046668">
    <property type="entry name" value="DUF6538"/>
</dbReference>
<evidence type="ECO:0000256" key="3">
    <source>
        <dbReference type="ARBA" id="ARBA00023125"/>
    </source>
</evidence>
<dbReference type="Proteomes" id="UP000183898">
    <property type="component" value="Unassembled WGS sequence"/>
</dbReference>
<dbReference type="PANTHER" id="PTHR30629:SF2">
    <property type="entry name" value="PROPHAGE INTEGRASE INTS-RELATED"/>
    <property type="match status" value="1"/>
</dbReference>
<evidence type="ECO:0000313" key="7">
    <source>
        <dbReference type="Proteomes" id="UP000183898"/>
    </source>
</evidence>
<name>A0A1H8L7G5_9PROT</name>
<dbReference type="InterPro" id="IPR010998">
    <property type="entry name" value="Integrase_recombinase_N"/>
</dbReference>
<dbReference type="InterPro" id="IPR050808">
    <property type="entry name" value="Phage_Integrase"/>
</dbReference>
<comment type="similarity">
    <text evidence="1">Belongs to the 'phage' integrase family.</text>
</comment>
<protein>
    <submittedName>
        <fullName evidence="6">Phage integrase family protein</fullName>
    </submittedName>
</protein>
<dbReference type="Gene3D" id="1.10.443.10">
    <property type="entry name" value="Intergrase catalytic core"/>
    <property type="match status" value="1"/>
</dbReference>
<evidence type="ECO:0000256" key="2">
    <source>
        <dbReference type="ARBA" id="ARBA00022908"/>
    </source>
</evidence>
<dbReference type="InterPro" id="IPR011010">
    <property type="entry name" value="DNA_brk_join_enz"/>
</dbReference>
<dbReference type="Pfam" id="PF00589">
    <property type="entry name" value="Phage_integrase"/>
    <property type="match status" value="1"/>
</dbReference>
<keyword evidence="2" id="KW-0229">DNA integration</keyword>
<dbReference type="GO" id="GO:0006310">
    <property type="term" value="P:DNA recombination"/>
    <property type="evidence" value="ECO:0007669"/>
    <property type="project" value="UniProtKB-KW"/>
</dbReference>
<dbReference type="PROSITE" id="PS51898">
    <property type="entry name" value="TYR_RECOMBINASE"/>
    <property type="match status" value="1"/>
</dbReference>
<dbReference type="InterPro" id="IPR013762">
    <property type="entry name" value="Integrase-like_cat_sf"/>
</dbReference>
<dbReference type="EMBL" id="FOCT01000010">
    <property type="protein sequence ID" value="SEO01053.1"/>
    <property type="molecule type" value="Genomic_DNA"/>
</dbReference>
<evidence type="ECO:0000256" key="4">
    <source>
        <dbReference type="ARBA" id="ARBA00023172"/>
    </source>
</evidence>
<dbReference type="GO" id="GO:0015074">
    <property type="term" value="P:DNA integration"/>
    <property type="evidence" value="ECO:0007669"/>
    <property type="project" value="UniProtKB-KW"/>
</dbReference>
<feature type="domain" description="Tyr recombinase" evidence="5">
    <location>
        <begin position="262"/>
        <end position="446"/>
    </location>
</feature>
<keyword evidence="3" id="KW-0238">DNA-binding</keyword>
<evidence type="ECO:0000259" key="5">
    <source>
        <dbReference type="PROSITE" id="PS51898"/>
    </source>
</evidence>
<reference evidence="6 7" key="1">
    <citation type="submission" date="2016-10" db="EMBL/GenBank/DDBJ databases">
        <authorList>
            <person name="de Groot N.N."/>
        </authorList>
    </citation>
    <scope>NUCLEOTIDE SEQUENCE [LARGE SCALE GENOMIC DNA]</scope>
    <source>
        <strain evidence="6 7">Nl18</strain>
    </source>
</reference>